<organism evidence="1">
    <name type="scientific">marine sediment metagenome</name>
    <dbReference type="NCBI Taxonomy" id="412755"/>
    <lineage>
        <taxon>unclassified sequences</taxon>
        <taxon>metagenomes</taxon>
        <taxon>ecological metagenomes</taxon>
    </lineage>
</organism>
<comment type="caution">
    <text evidence="1">The sequence shown here is derived from an EMBL/GenBank/DDBJ whole genome shotgun (WGS) entry which is preliminary data.</text>
</comment>
<dbReference type="EMBL" id="BARW01009012">
    <property type="protein sequence ID" value="GAI75054.1"/>
    <property type="molecule type" value="Genomic_DNA"/>
</dbReference>
<name>X1T4X1_9ZZZZ</name>
<sequence>LKGYIRDDSAFEFTASMVYASTTAGGVTSTAPSTAGQQLQRVGVAKSADILFFDPSIDVGEIKL</sequence>
<proteinExistence type="predicted"/>
<accession>X1T4X1</accession>
<reference evidence="1" key="1">
    <citation type="journal article" date="2014" name="Front. Microbiol.">
        <title>High frequency of phylogenetically diverse reductive dehalogenase-homologous genes in deep subseafloor sedimentary metagenomes.</title>
        <authorList>
            <person name="Kawai M."/>
            <person name="Futagami T."/>
            <person name="Toyoda A."/>
            <person name="Takaki Y."/>
            <person name="Nishi S."/>
            <person name="Hori S."/>
            <person name="Arai W."/>
            <person name="Tsubouchi T."/>
            <person name="Morono Y."/>
            <person name="Uchiyama I."/>
            <person name="Ito T."/>
            <person name="Fujiyama A."/>
            <person name="Inagaki F."/>
            <person name="Takami H."/>
        </authorList>
    </citation>
    <scope>NUCLEOTIDE SEQUENCE</scope>
    <source>
        <strain evidence="1">Expedition CK06-06</strain>
    </source>
</reference>
<feature type="non-terminal residue" evidence="1">
    <location>
        <position position="1"/>
    </location>
</feature>
<gene>
    <name evidence="1" type="ORF">S12H4_18279</name>
</gene>
<evidence type="ECO:0000313" key="1">
    <source>
        <dbReference type="EMBL" id="GAI75054.1"/>
    </source>
</evidence>
<protein>
    <submittedName>
        <fullName evidence="1">Uncharacterized protein</fullName>
    </submittedName>
</protein>
<dbReference type="AlphaFoldDB" id="X1T4X1"/>